<dbReference type="EMBL" id="MU003708">
    <property type="protein sequence ID" value="KAF2805869.1"/>
    <property type="molecule type" value="Genomic_DNA"/>
</dbReference>
<evidence type="ECO:0000313" key="4">
    <source>
        <dbReference type="RefSeq" id="XP_033572833.1"/>
    </source>
</evidence>
<protein>
    <recommendedName>
        <fullName evidence="5">F-box domain-containing protein</fullName>
    </recommendedName>
</protein>
<evidence type="ECO:0008006" key="5">
    <source>
        <dbReference type="Google" id="ProtNLM"/>
    </source>
</evidence>
<reference evidence="2 4" key="1">
    <citation type="journal article" date="2020" name="Stud. Mycol.">
        <title>101 Dothideomycetes genomes: a test case for predicting lifestyles and emergence of pathogens.</title>
        <authorList>
            <person name="Haridas S."/>
            <person name="Albert R."/>
            <person name="Binder M."/>
            <person name="Bloem J."/>
            <person name="Labutti K."/>
            <person name="Salamov A."/>
            <person name="Andreopoulos B."/>
            <person name="Baker S."/>
            <person name="Barry K."/>
            <person name="Bills G."/>
            <person name="Bluhm B."/>
            <person name="Cannon C."/>
            <person name="Castanera R."/>
            <person name="Culley D."/>
            <person name="Daum C."/>
            <person name="Ezra D."/>
            <person name="Gonzalez J."/>
            <person name="Henrissat B."/>
            <person name="Kuo A."/>
            <person name="Liang C."/>
            <person name="Lipzen A."/>
            <person name="Lutzoni F."/>
            <person name="Magnuson J."/>
            <person name="Mondo S."/>
            <person name="Nolan M."/>
            <person name="Ohm R."/>
            <person name="Pangilinan J."/>
            <person name="Park H.-J."/>
            <person name="Ramirez L."/>
            <person name="Alfaro M."/>
            <person name="Sun H."/>
            <person name="Tritt A."/>
            <person name="Yoshinaga Y."/>
            <person name="Zwiers L.-H."/>
            <person name="Turgeon B."/>
            <person name="Goodwin S."/>
            <person name="Spatafora J."/>
            <person name="Crous P."/>
            <person name="Grigoriev I."/>
        </authorList>
    </citation>
    <scope>NUCLEOTIDE SEQUENCE</scope>
    <source>
        <strain evidence="2 4">CBS 304.34</strain>
    </source>
</reference>
<evidence type="ECO:0000313" key="2">
    <source>
        <dbReference type="EMBL" id="KAF2805869.1"/>
    </source>
</evidence>
<reference evidence="4" key="3">
    <citation type="submission" date="2025-04" db="UniProtKB">
        <authorList>
            <consortium name="RefSeq"/>
        </authorList>
    </citation>
    <scope>IDENTIFICATION</scope>
    <source>
        <strain evidence="4">CBS 304.34</strain>
    </source>
</reference>
<organism evidence="2">
    <name type="scientific">Mytilinidion resinicola</name>
    <dbReference type="NCBI Taxonomy" id="574789"/>
    <lineage>
        <taxon>Eukaryota</taxon>
        <taxon>Fungi</taxon>
        <taxon>Dikarya</taxon>
        <taxon>Ascomycota</taxon>
        <taxon>Pezizomycotina</taxon>
        <taxon>Dothideomycetes</taxon>
        <taxon>Pleosporomycetidae</taxon>
        <taxon>Mytilinidiales</taxon>
        <taxon>Mytilinidiaceae</taxon>
        <taxon>Mytilinidion</taxon>
    </lineage>
</organism>
<feature type="compositionally biased region" description="Polar residues" evidence="1">
    <location>
        <begin position="23"/>
        <end position="41"/>
    </location>
</feature>
<sequence length="431" mass="48992">MPTGVAPHETHSEACRGQEASEQRNATSSSITMPRDPNGQQACSQVRTTVVHRDIKSTLNHKQQAAAIHNATQVPIHQLPYELLLMISVYLSPVANMAMHQTCQRMMDVFTLLPGTFPLNDFDPESLWLENTQSARIWCSVCERRHAFNLFFASQRTRPPFERCCVKMDEAVRICEHQWCTFSEISESRYGEVVGPIRCEDASHCFTHWPDHWRPTLTLDGQKAKITSYISIITLPKGDAISDHDLKTALKTSTEPVCVHLSLYDPVIFNLVSKLIHARHADHLKWYRSEETPCVHGGYAEIAACSQWHVSEDESDFLVSQGAWISDWWEMDCRKQLAILLHGGGEAEWTTQWGCPCNLKVFLRRLPGADVEEVIMEVCREWTRTSMDQDWLETIGYGPGGLTERPRSGVDGIAPFPFSAEPWQVRWARTS</sequence>
<keyword evidence="3" id="KW-1185">Reference proteome</keyword>
<dbReference type="OrthoDB" id="3692147at2759"/>
<dbReference type="AlphaFoldDB" id="A0A6A6YB75"/>
<dbReference type="Proteomes" id="UP000504636">
    <property type="component" value="Unplaced"/>
</dbReference>
<gene>
    <name evidence="2 4" type="ORF">BDZ99DRAFT_99953</name>
</gene>
<evidence type="ECO:0000256" key="1">
    <source>
        <dbReference type="SAM" id="MobiDB-lite"/>
    </source>
</evidence>
<accession>A0A6A6YB75</accession>
<name>A0A6A6YB75_9PEZI</name>
<dbReference type="GeneID" id="54469992"/>
<proteinExistence type="predicted"/>
<reference evidence="4" key="2">
    <citation type="submission" date="2020-04" db="EMBL/GenBank/DDBJ databases">
        <authorList>
            <consortium name="NCBI Genome Project"/>
        </authorList>
    </citation>
    <scope>NUCLEOTIDE SEQUENCE</scope>
    <source>
        <strain evidence="4">CBS 304.34</strain>
    </source>
</reference>
<feature type="region of interest" description="Disordered" evidence="1">
    <location>
        <begin position="1"/>
        <end position="41"/>
    </location>
</feature>
<dbReference type="RefSeq" id="XP_033572833.1">
    <property type="nucleotide sequence ID" value="XM_033729099.1"/>
</dbReference>
<evidence type="ECO:0000313" key="3">
    <source>
        <dbReference type="Proteomes" id="UP000504636"/>
    </source>
</evidence>
<feature type="compositionally biased region" description="Basic and acidic residues" evidence="1">
    <location>
        <begin position="8"/>
        <end position="22"/>
    </location>
</feature>